<dbReference type="Gene3D" id="2.60.40.2410">
    <property type="entry name" value="Uncharacterised protein PF12988, DUF3872"/>
    <property type="match status" value="2"/>
</dbReference>
<accession>A0A5B7SSP3</accession>
<dbReference type="InterPro" id="IPR000601">
    <property type="entry name" value="PKD_dom"/>
</dbReference>
<dbReference type="RefSeq" id="WP_138852380.1">
    <property type="nucleotide sequence ID" value="NZ_CP040710.1"/>
</dbReference>
<evidence type="ECO:0000259" key="2">
    <source>
        <dbReference type="PROSITE" id="PS50093"/>
    </source>
</evidence>
<feature type="signal peptide" evidence="1">
    <location>
        <begin position="1"/>
        <end position="20"/>
    </location>
</feature>
<dbReference type="Gene3D" id="2.60.40.2340">
    <property type="match status" value="10"/>
</dbReference>
<dbReference type="PANTHER" id="PTHR23019:SF0">
    <property type="entry name" value="NUCLEAR PORE MEMBRANE GLYCOPROTEIN 210"/>
    <property type="match status" value="1"/>
</dbReference>
<dbReference type="GO" id="GO:0016020">
    <property type="term" value="C:membrane"/>
    <property type="evidence" value="ECO:0007669"/>
    <property type="project" value="InterPro"/>
</dbReference>
<dbReference type="EMBL" id="CP040710">
    <property type="protein sequence ID" value="QCX00033.1"/>
    <property type="molecule type" value="Genomic_DNA"/>
</dbReference>
<dbReference type="SMART" id="SM00635">
    <property type="entry name" value="BID_2"/>
    <property type="match status" value="4"/>
</dbReference>
<feature type="chain" id="PRO_5022895485" evidence="1">
    <location>
        <begin position="21"/>
        <end position="1910"/>
    </location>
</feature>
<dbReference type="KEGG" id="asag:FGM00_07935"/>
<sequence length="1910" mass="199903">MKKSLDRAVSLCCLFLVALACTKDVGLITEVEFEILEEHTSEGFVNQGLPTTFTIVPEAILENYEYTISYEILQGNGYFEDVEGNRLEAGKGQPIESPFTTSLLYMGTEVGEHRVKIVGSDNFGISEEIEITYDLENVPALWEASSELTEIELGKAADIFLLFEPVDTALEVTYEARLEFASGSGTLAPIQEEGYPLDGDYAAIAPGTYPFMFTPSELGTQELVFVLRDSNGQELRETLSFNVVEVIRVISIFLGEDDTIELQLGDEVAPDITFDPPNASDQGFILVSDNPDVVLIDENNICIAVGLGTAIVTVTSLSNPEATDTVTVTVVEPDRVPVSAITIAQEDPDAQGAVRQLIATILPADATDTSVTWSSSDDTVATIDANGLLTGLAAGTVTITATSVSDPGVVDTIEVNISGGSLQDGNDITAFALPIQNSSTIDAENHTVTVNVAEGTYLEGTSASIEVSPGATIDPLPTALRNFVTPTPYTVTAGNGEQQVWVVNVTVSPPVGSASNDITEFSIAGQVAPFAIDATEHTISVTVPNGTPLNVAPQALVISESATIDPAIDEVRDFAGPVLYTVTAENGTEQVWTVNTTVLPITGTGANDITAFALPAQSGQAVIDNTANTITVTVPDGTSLNVAPITLEISLNSTVAPAIGIVQDFSAAVIYTVTADDGTSKEWTVNTTVAANQGPVANDDTATVELSGSVSIPVLANDTDAETPNEELEISAIIGVQPEDAGSFEQQGREFVFTSSGAYVGEASFGYTITDVNPGNEASATVTVNIVQTEILVSEIVLAPTELTLDINETGQLTATVTPDNATNSNVDWISSDTTVATVNAAGEVTGTGEGEAVITASSNDSGDVSAAANVTVSAPRSGANAITAFTLPNQSGQAEINGSTNTITVTVPDGTELNVAPATLAISPNAGITPAIDAVLDFSEAIEYTVTAEDGTSRLWTVNVSVSANQAPVAVDDTIGVEVGETRIINVLDNDSDVDTPNSELRVIAIGTLTPAGFGSAQILNDRSIEFISNGPTTEEEIVTFTYTIDDGNPGNESTATITVNLTFNEVLVTGITLNPTELTLDIDESAQLVATVTPDNATNSSIDWSSSDETIATVSAIGEVTGRSEGTATITASSNDASNVVETAEIIVELAASNANDITAFSIPGQTVPSVINTTAHTVVVEVPFGTNLNVSPSNFVISPSATVDPVGSSQQDFSVPVEYTVTAENTDVQVWEVTVNVDADTRSGANDITAFSIPGQTVPSVINTTAHTVVVEVPFGTNLNVSPSNFVISPSATVDPVGSSQQDFSVPVEYTVTAENTDVQVWEVTVNVDADTRSGANDITAFSIPGQTVPSVINATAHTVVVEVPFGTNLNVSPSNFVISPSATVDPVGSSQQDFSVPVEYTVTAENTDVQVWEVTVNVDADTRSGANDITAFSIPGQTVPSVINTTAHTVVVEVPFGTNLNVSPSNFVISPSATVDPVGSSQQDFSVPVEYTVTAENTDVQVWEVTVNVDADTRSGANDITAFSIPGQTVPSVINATAHTVVVEVPFGTNLNVSPLAFSVSSDATVDPSGSSQQDFSVPVEYTVTAENTDVQVWEVTVNVDADTRSGANDITAFSIPGQTVPSVINATAHTVVVEVPFGTNLNVSPSNFVISPSATVDPVGSSQQDFSVPVEYTVTAENTDVQIWEVNVNVQNGDPDAVITPGLFNIQTLTGSYSGADSTDPENDPLTYQWNFGDPDSGVDNVFFGVNPTHTFSRPGEYTITLTVFDDNNGSDNTSLIVVVEEPQTPEFTFSIDPIPNEVSGPVNVRFRIEPNQAAIDLGVQFEMSFASAGGGIPLGALFLDYNGNQYGAGDIFDANYVISNGLLEGLFTNCEFYSLRFTVTTNISGLESQFRIIDFQFKDGSACP</sequence>
<dbReference type="Proteomes" id="UP000310017">
    <property type="component" value="Chromosome"/>
</dbReference>
<dbReference type="SUPFAM" id="SSF49373">
    <property type="entry name" value="Invasin/intimin cell-adhesion fragments"/>
    <property type="match status" value="4"/>
</dbReference>
<evidence type="ECO:0000256" key="1">
    <source>
        <dbReference type="SAM" id="SignalP"/>
    </source>
</evidence>
<dbReference type="InterPro" id="IPR022409">
    <property type="entry name" value="PKD/Chitinase_dom"/>
</dbReference>
<dbReference type="InterPro" id="IPR035986">
    <property type="entry name" value="PKD_dom_sf"/>
</dbReference>
<dbReference type="SUPFAM" id="SSF49299">
    <property type="entry name" value="PKD domain"/>
    <property type="match status" value="1"/>
</dbReference>
<dbReference type="Pfam" id="PF18911">
    <property type="entry name" value="PKD_4"/>
    <property type="match status" value="1"/>
</dbReference>
<feature type="domain" description="PKD" evidence="2">
    <location>
        <begin position="1729"/>
        <end position="1790"/>
    </location>
</feature>
<dbReference type="InterPro" id="IPR013783">
    <property type="entry name" value="Ig-like_fold"/>
</dbReference>
<evidence type="ECO:0000313" key="5">
    <source>
        <dbReference type="Proteomes" id="UP000310017"/>
    </source>
</evidence>
<proteinExistence type="predicted"/>
<dbReference type="OrthoDB" id="1466621at2"/>
<dbReference type="PANTHER" id="PTHR23019">
    <property type="entry name" value="NUCLEAR PORE MEMBRANE GLYCOPROTEIN GP210-RELATED"/>
    <property type="match status" value="1"/>
</dbReference>
<dbReference type="InterPro" id="IPR003343">
    <property type="entry name" value="Big_2"/>
</dbReference>
<dbReference type="PROSITE" id="PS51257">
    <property type="entry name" value="PROKAR_LIPOPROTEIN"/>
    <property type="match status" value="1"/>
</dbReference>
<dbReference type="PROSITE" id="PS50268">
    <property type="entry name" value="CADHERIN_2"/>
    <property type="match status" value="1"/>
</dbReference>
<dbReference type="InterPro" id="IPR008964">
    <property type="entry name" value="Invasin/intimin_cell_adhesion"/>
</dbReference>
<dbReference type="SMART" id="SM00089">
    <property type="entry name" value="PKD"/>
    <property type="match status" value="2"/>
</dbReference>
<keyword evidence="1" id="KW-0732">Signal</keyword>
<dbReference type="InterPro" id="IPR038707">
    <property type="entry name" value="TraQ_sf"/>
</dbReference>
<dbReference type="CDD" id="cd00146">
    <property type="entry name" value="PKD"/>
    <property type="match status" value="1"/>
</dbReference>
<name>A0A5B7SSP3_9FLAO</name>
<dbReference type="InterPro" id="IPR045197">
    <property type="entry name" value="NUP210-like"/>
</dbReference>
<dbReference type="PROSITE" id="PS50093">
    <property type="entry name" value="PKD"/>
    <property type="match status" value="1"/>
</dbReference>
<evidence type="ECO:0000259" key="3">
    <source>
        <dbReference type="PROSITE" id="PS50268"/>
    </source>
</evidence>
<organism evidence="4 5">
    <name type="scientific">Aggregatimonas sangjinii</name>
    <dbReference type="NCBI Taxonomy" id="2583587"/>
    <lineage>
        <taxon>Bacteria</taxon>
        <taxon>Pseudomonadati</taxon>
        <taxon>Bacteroidota</taxon>
        <taxon>Flavobacteriia</taxon>
        <taxon>Flavobacteriales</taxon>
        <taxon>Flavobacteriaceae</taxon>
        <taxon>Aggregatimonas</taxon>
    </lineage>
</organism>
<reference evidence="4 5" key="1">
    <citation type="submission" date="2019-05" db="EMBL/GenBank/DDBJ databases">
        <title>Genome sequencing of F202Z8.</title>
        <authorList>
            <person name="Kwon Y.M."/>
        </authorList>
    </citation>
    <scope>NUCLEOTIDE SEQUENCE [LARGE SCALE GENOMIC DNA]</scope>
    <source>
        <strain evidence="4 5">F202Z8</strain>
    </source>
</reference>
<evidence type="ECO:0000313" key="4">
    <source>
        <dbReference type="EMBL" id="QCX00033.1"/>
    </source>
</evidence>
<dbReference type="GO" id="GO:0005509">
    <property type="term" value="F:calcium ion binding"/>
    <property type="evidence" value="ECO:0007669"/>
    <property type="project" value="InterPro"/>
</dbReference>
<keyword evidence="5" id="KW-1185">Reference proteome</keyword>
<gene>
    <name evidence="4" type="ORF">FGM00_07935</name>
</gene>
<dbReference type="Pfam" id="PF17963">
    <property type="entry name" value="Big_9"/>
    <property type="match status" value="2"/>
</dbReference>
<dbReference type="GO" id="GO:0007156">
    <property type="term" value="P:homophilic cell adhesion via plasma membrane adhesion molecules"/>
    <property type="evidence" value="ECO:0007669"/>
    <property type="project" value="InterPro"/>
</dbReference>
<dbReference type="Pfam" id="PF02368">
    <property type="entry name" value="Big_2"/>
    <property type="match status" value="3"/>
</dbReference>
<feature type="domain" description="Cadherin" evidence="3">
    <location>
        <begin position="1675"/>
        <end position="1793"/>
    </location>
</feature>
<dbReference type="Gene3D" id="2.60.40.10">
    <property type="entry name" value="Immunoglobulins"/>
    <property type="match status" value="1"/>
</dbReference>
<protein>
    <submittedName>
        <fullName evidence="4">PKD domain-containing protein</fullName>
    </submittedName>
</protein>
<dbReference type="InterPro" id="IPR002126">
    <property type="entry name" value="Cadherin-like_dom"/>
</dbReference>
<dbReference type="Gene3D" id="2.60.40.1080">
    <property type="match status" value="4"/>
</dbReference>